<dbReference type="Gene3D" id="3.20.20.140">
    <property type="entry name" value="Metal-dependent hydrolases"/>
    <property type="match status" value="1"/>
</dbReference>
<dbReference type="InterPro" id="IPR032466">
    <property type="entry name" value="Metal_Hydrolase"/>
</dbReference>
<dbReference type="SUPFAM" id="SSF51338">
    <property type="entry name" value="Composite domain of metallo-dependent hydrolases"/>
    <property type="match status" value="1"/>
</dbReference>
<dbReference type="Pfam" id="PF01979">
    <property type="entry name" value="Amidohydro_1"/>
    <property type="match status" value="1"/>
</dbReference>
<dbReference type="InterPro" id="IPR051781">
    <property type="entry name" value="Metallo-dep_Hydrolase"/>
</dbReference>
<dbReference type="InterPro" id="IPR011059">
    <property type="entry name" value="Metal-dep_hydrolase_composite"/>
</dbReference>
<dbReference type="Proteomes" id="UP001500002">
    <property type="component" value="Unassembled WGS sequence"/>
</dbReference>
<protein>
    <submittedName>
        <fullName evidence="2">Amidohydrolase family protein</fullName>
    </submittedName>
</protein>
<dbReference type="InterPro" id="IPR057744">
    <property type="entry name" value="OTAase-like"/>
</dbReference>
<dbReference type="RefSeq" id="WP_344295453.1">
    <property type="nucleotide sequence ID" value="NZ_BAAANJ010000005.1"/>
</dbReference>
<dbReference type="CDD" id="cd01299">
    <property type="entry name" value="Met_dep_hydrolase_A"/>
    <property type="match status" value="1"/>
</dbReference>
<gene>
    <name evidence="2" type="ORF">GCM10009749_17380</name>
</gene>
<dbReference type="SUPFAM" id="SSF51556">
    <property type="entry name" value="Metallo-dependent hydrolases"/>
    <property type="match status" value="1"/>
</dbReference>
<dbReference type="Gene3D" id="2.30.40.10">
    <property type="entry name" value="Urease, subunit C, domain 1"/>
    <property type="match status" value="1"/>
</dbReference>
<dbReference type="InterPro" id="IPR006680">
    <property type="entry name" value="Amidohydro-rel"/>
</dbReference>
<evidence type="ECO:0000259" key="1">
    <source>
        <dbReference type="Pfam" id="PF01979"/>
    </source>
</evidence>
<organism evidence="2 3">
    <name type="scientific">Agromyces neolithicus</name>
    <dbReference type="NCBI Taxonomy" id="269420"/>
    <lineage>
        <taxon>Bacteria</taxon>
        <taxon>Bacillati</taxon>
        <taxon>Actinomycetota</taxon>
        <taxon>Actinomycetes</taxon>
        <taxon>Micrococcales</taxon>
        <taxon>Microbacteriaceae</taxon>
        <taxon>Agromyces</taxon>
    </lineage>
</organism>
<dbReference type="EMBL" id="BAAANJ010000005">
    <property type="protein sequence ID" value="GAA1809414.1"/>
    <property type="molecule type" value="Genomic_DNA"/>
</dbReference>
<accession>A0ABN2M4N4</accession>
<dbReference type="PANTHER" id="PTHR43135">
    <property type="entry name" value="ALPHA-D-RIBOSE 1-METHYLPHOSPHONATE 5-TRIPHOSPHATE DIPHOSPHATASE"/>
    <property type="match status" value="1"/>
</dbReference>
<dbReference type="PANTHER" id="PTHR43135:SF3">
    <property type="entry name" value="ALPHA-D-RIBOSE 1-METHYLPHOSPHONATE 5-TRIPHOSPHATE DIPHOSPHATASE"/>
    <property type="match status" value="1"/>
</dbReference>
<evidence type="ECO:0000313" key="3">
    <source>
        <dbReference type="Proteomes" id="UP001500002"/>
    </source>
</evidence>
<proteinExistence type="predicted"/>
<name>A0ABN2M4N4_9MICO</name>
<feature type="domain" description="Amidohydrolase-related" evidence="1">
    <location>
        <begin position="68"/>
        <end position="417"/>
    </location>
</feature>
<sequence>MSEFAVSQDTVTTVLRRARVFDGRRFLDGQHDLVLRAGTIESVTPSPAAIEVHDPRNEVVTVECAGRTVTPGFIDAHVHLMVSSTSLFDIFDKPFSLPYYESVGYAAAVLRSGVTTTRDAGFADAGMRAAIDRGIIAGPRMKISISIVSTTGGHGDLWLQSGIEAEQFMETPGRPNGVADGVDEVLKTTRRLFRAGADQIKICSTGGVLSPNDHPEHSQYSVTEIRTIVDEAEAHGSYVMSHAIGATGIRNALAAGVRSIEHGMLIDDEGLQLMLDTGAFLVPTLTAPRQVLLGAEQGVQVAPAMLDKAKRMADLHLASFARAAEVGVRIAMGSDAGVGPQGTSLDELAVMAEGGMSLERVLAAGTSEAAVLLQEGDRIGSLAPGYLADLVLLDLDLTDTGQLGGITDRVANVWKGGARVA</sequence>
<comment type="caution">
    <text evidence="2">The sequence shown here is derived from an EMBL/GenBank/DDBJ whole genome shotgun (WGS) entry which is preliminary data.</text>
</comment>
<evidence type="ECO:0000313" key="2">
    <source>
        <dbReference type="EMBL" id="GAA1809414.1"/>
    </source>
</evidence>
<keyword evidence="3" id="KW-1185">Reference proteome</keyword>
<reference evidence="2 3" key="1">
    <citation type="journal article" date="2019" name="Int. J. Syst. Evol. Microbiol.">
        <title>The Global Catalogue of Microorganisms (GCM) 10K type strain sequencing project: providing services to taxonomists for standard genome sequencing and annotation.</title>
        <authorList>
            <consortium name="The Broad Institute Genomics Platform"/>
            <consortium name="The Broad Institute Genome Sequencing Center for Infectious Disease"/>
            <person name="Wu L."/>
            <person name="Ma J."/>
        </authorList>
    </citation>
    <scope>NUCLEOTIDE SEQUENCE [LARGE SCALE GENOMIC DNA]</scope>
    <source>
        <strain evidence="2 3">JCM 14322</strain>
    </source>
</reference>